<evidence type="ECO:0000313" key="2">
    <source>
        <dbReference type="Proteomes" id="UP000638313"/>
    </source>
</evidence>
<accession>A0A919B657</accession>
<comment type="caution">
    <text evidence="1">The sequence shown here is derived from an EMBL/GenBank/DDBJ whole genome shotgun (WGS) entry which is preliminary data.</text>
</comment>
<dbReference type="Pfam" id="PF04339">
    <property type="entry name" value="FemAB_like"/>
    <property type="match status" value="1"/>
</dbReference>
<dbReference type="Proteomes" id="UP000638313">
    <property type="component" value="Unassembled WGS sequence"/>
</dbReference>
<organism evidence="1 2">
    <name type="scientific">Streptomyces mashuensis</name>
    <dbReference type="NCBI Taxonomy" id="33904"/>
    <lineage>
        <taxon>Bacteria</taxon>
        <taxon>Bacillati</taxon>
        <taxon>Actinomycetota</taxon>
        <taxon>Actinomycetes</taxon>
        <taxon>Kitasatosporales</taxon>
        <taxon>Streptomycetaceae</taxon>
        <taxon>Streptomyces</taxon>
    </lineage>
</organism>
<dbReference type="AlphaFoldDB" id="A0A919B657"/>
<reference evidence="1" key="1">
    <citation type="journal article" date="2014" name="Int. J. Syst. Evol. Microbiol.">
        <title>Complete genome sequence of Corynebacterium casei LMG S-19264T (=DSM 44701T), isolated from a smear-ripened cheese.</title>
        <authorList>
            <consortium name="US DOE Joint Genome Institute (JGI-PGF)"/>
            <person name="Walter F."/>
            <person name="Albersmeier A."/>
            <person name="Kalinowski J."/>
            <person name="Ruckert C."/>
        </authorList>
    </citation>
    <scope>NUCLEOTIDE SEQUENCE</scope>
    <source>
        <strain evidence="1">JCM 4059</strain>
    </source>
</reference>
<gene>
    <name evidence="1" type="ORF">GCM10010218_37370</name>
</gene>
<evidence type="ECO:0000313" key="1">
    <source>
        <dbReference type="EMBL" id="GHF52434.1"/>
    </source>
</evidence>
<keyword evidence="2" id="KW-1185">Reference proteome</keyword>
<proteinExistence type="predicted"/>
<protein>
    <recommendedName>
        <fullName evidence="3">BioF2-like acetyltransferase domain-containing protein</fullName>
    </recommendedName>
</protein>
<dbReference type="InterPro" id="IPR007434">
    <property type="entry name" value="FemAB-like"/>
</dbReference>
<dbReference type="InterPro" id="IPR016181">
    <property type="entry name" value="Acyl_CoA_acyltransferase"/>
</dbReference>
<dbReference type="Gene3D" id="3.40.630.30">
    <property type="match status" value="1"/>
</dbReference>
<dbReference type="SUPFAM" id="SSF55729">
    <property type="entry name" value="Acyl-CoA N-acyltransferases (Nat)"/>
    <property type="match status" value="1"/>
</dbReference>
<name>A0A919B657_9ACTN</name>
<dbReference type="EMBL" id="BNBD01000007">
    <property type="protein sequence ID" value="GHF52434.1"/>
    <property type="molecule type" value="Genomic_DNA"/>
</dbReference>
<dbReference type="RefSeq" id="WP_190130771.1">
    <property type="nucleotide sequence ID" value="NZ_BNBD01000007.1"/>
</dbReference>
<evidence type="ECO:0008006" key="3">
    <source>
        <dbReference type="Google" id="ProtNLM"/>
    </source>
</evidence>
<reference evidence="1" key="2">
    <citation type="submission" date="2020-09" db="EMBL/GenBank/DDBJ databases">
        <authorList>
            <person name="Sun Q."/>
            <person name="Ohkuma M."/>
        </authorList>
    </citation>
    <scope>NUCLEOTIDE SEQUENCE</scope>
    <source>
        <strain evidence="1">JCM 4059</strain>
    </source>
</reference>
<sequence>MSTRGTGRLLTLAEAGRSASWAALCDSDDLFCTAPWLAVERDAVGPWVPARSACLVRTDGDHVVAGVTLQQFDRAVGDETCRVDKMVRSLTGCDDTLGAELEAALLPSLMCGGWFNSTVLTPPGLPGPAAGAARRAAIAEAVATARSWGSPSVCFPYVDGADAGLRAALRDAGFRELPAPARHVLDCDHPSYDAYLATLPSRRRVRMRKEWRQFQEAGVVTDQVPLEGATVERAAALAHRLDQKYGESSTAGQLTEWFAAIARHVPATVFTASLEGRVFAMTLWLHCGERLYGFHAGFDYEVGRGLPMYSVVGYHLPIAYGCAHPGVKVLEYGISADEAKLLRGTRALPQTLALLPLTPRAEAVLTKLEDRLPSPA</sequence>